<protein>
    <submittedName>
        <fullName evidence="6">Metallophosphoesterase</fullName>
    </submittedName>
</protein>
<dbReference type="PANTHER" id="PTHR42988">
    <property type="entry name" value="PHOSPHOHYDROLASE"/>
    <property type="match status" value="1"/>
</dbReference>
<evidence type="ECO:0000313" key="7">
    <source>
        <dbReference type="Proteomes" id="UP000707356"/>
    </source>
</evidence>
<dbReference type="Gene3D" id="3.60.21.10">
    <property type="match status" value="1"/>
</dbReference>
<dbReference type="EMBL" id="JAHHHV010000091">
    <property type="protein sequence ID" value="MBW4468667.1"/>
    <property type="molecule type" value="Genomic_DNA"/>
</dbReference>
<organism evidence="6 7">
    <name type="scientific">Pegethrix bostrychoides GSE-TBD4-15B</name>
    <dbReference type="NCBI Taxonomy" id="2839662"/>
    <lineage>
        <taxon>Bacteria</taxon>
        <taxon>Bacillati</taxon>
        <taxon>Cyanobacteriota</taxon>
        <taxon>Cyanophyceae</taxon>
        <taxon>Oculatellales</taxon>
        <taxon>Oculatellaceae</taxon>
        <taxon>Pegethrix</taxon>
    </lineage>
</organism>
<evidence type="ECO:0000259" key="5">
    <source>
        <dbReference type="Pfam" id="PF00149"/>
    </source>
</evidence>
<dbReference type="InterPro" id="IPR050884">
    <property type="entry name" value="CNP_phosphodiesterase-III"/>
</dbReference>
<comment type="caution">
    <text evidence="6">The sequence shown here is derived from an EMBL/GenBank/DDBJ whole genome shotgun (WGS) entry which is preliminary data.</text>
</comment>
<keyword evidence="1" id="KW-0479">Metal-binding</keyword>
<evidence type="ECO:0000313" key="6">
    <source>
        <dbReference type="EMBL" id="MBW4468667.1"/>
    </source>
</evidence>
<dbReference type="PANTHER" id="PTHR42988:SF2">
    <property type="entry name" value="CYCLIC NUCLEOTIDE PHOSPHODIESTERASE CBUA0032-RELATED"/>
    <property type="match status" value="1"/>
</dbReference>
<reference evidence="6" key="1">
    <citation type="submission" date="2021-05" db="EMBL/GenBank/DDBJ databases">
        <authorList>
            <person name="Pietrasiak N."/>
            <person name="Ward R."/>
            <person name="Stajich J.E."/>
            <person name="Kurbessoian T."/>
        </authorList>
    </citation>
    <scope>NUCLEOTIDE SEQUENCE</scope>
    <source>
        <strain evidence="6">GSE-TBD4-15B</strain>
    </source>
</reference>
<dbReference type="Pfam" id="PF00149">
    <property type="entry name" value="Metallophos"/>
    <property type="match status" value="1"/>
</dbReference>
<feature type="domain" description="Calcineurin-like phosphoesterase" evidence="5">
    <location>
        <begin position="5"/>
        <end position="224"/>
    </location>
</feature>
<keyword evidence="2" id="KW-0378">Hydrolase</keyword>
<evidence type="ECO:0000256" key="3">
    <source>
        <dbReference type="ARBA" id="ARBA00023004"/>
    </source>
</evidence>
<name>A0A951PFG8_9CYAN</name>
<proteinExistence type="inferred from homology"/>
<dbReference type="InterPro" id="IPR004843">
    <property type="entry name" value="Calcineurin-like_PHP"/>
</dbReference>
<sequence>MTLQFRFAILSDPHVALPATIWDNPGRFHLVELSIPVLEAVFERLDPLNLDFLLIPGDLTQHGEPENHTWLVQRLAKLPYPTYVIPGNHDVVSQFATECSIGLSDFPHYYEKFGYSDPSQLYYSCQPLPGLRLIGLNSNGFDASGQQFRSGWLDPTQLDWLKQALAEAGDDLIFVMLHHNVLEHLPGQSRSHMGQRYMLQNTNALLPLLQAAGAPLLFTGHLHVQDVAQHQQGHWRLHEVTTGSLVGYPHPYRILELHRDALGWALQIESGRVTQVEGLPDLQQSSREWMGDHSFGFMLKFLTEPPLSLPLAEAEQLAPDLRYFWADIANGDARFEFPHLPQPLQQFLTRFGALSPTGELLPIDNNATLRF</sequence>
<accession>A0A951PFG8</accession>
<dbReference type="GO" id="GO:0016787">
    <property type="term" value="F:hydrolase activity"/>
    <property type="evidence" value="ECO:0007669"/>
    <property type="project" value="UniProtKB-KW"/>
</dbReference>
<reference evidence="6" key="2">
    <citation type="journal article" date="2022" name="Microbiol. Resour. Announc.">
        <title>Metagenome Sequencing to Explore Phylogenomics of Terrestrial Cyanobacteria.</title>
        <authorList>
            <person name="Ward R.D."/>
            <person name="Stajich J.E."/>
            <person name="Johansen J.R."/>
            <person name="Huntemann M."/>
            <person name="Clum A."/>
            <person name="Foster B."/>
            <person name="Foster B."/>
            <person name="Roux S."/>
            <person name="Palaniappan K."/>
            <person name="Varghese N."/>
            <person name="Mukherjee S."/>
            <person name="Reddy T.B.K."/>
            <person name="Daum C."/>
            <person name="Copeland A."/>
            <person name="Chen I.A."/>
            <person name="Ivanova N.N."/>
            <person name="Kyrpides N.C."/>
            <person name="Shapiro N."/>
            <person name="Eloe-Fadrosh E.A."/>
            <person name="Pietrasiak N."/>
        </authorList>
    </citation>
    <scope>NUCLEOTIDE SEQUENCE</scope>
    <source>
        <strain evidence="6">GSE-TBD4-15B</strain>
    </source>
</reference>
<evidence type="ECO:0000256" key="1">
    <source>
        <dbReference type="ARBA" id="ARBA00022723"/>
    </source>
</evidence>
<evidence type="ECO:0000256" key="4">
    <source>
        <dbReference type="ARBA" id="ARBA00025742"/>
    </source>
</evidence>
<dbReference type="AlphaFoldDB" id="A0A951PFG8"/>
<dbReference type="InterPro" id="IPR029052">
    <property type="entry name" value="Metallo-depent_PP-like"/>
</dbReference>
<keyword evidence="3" id="KW-0408">Iron</keyword>
<dbReference type="GO" id="GO:0046872">
    <property type="term" value="F:metal ion binding"/>
    <property type="evidence" value="ECO:0007669"/>
    <property type="project" value="UniProtKB-KW"/>
</dbReference>
<comment type="similarity">
    <text evidence="4">Belongs to the cyclic nucleotide phosphodiesterase class-III family.</text>
</comment>
<dbReference type="Proteomes" id="UP000707356">
    <property type="component" value="Unassembled WGS sequence"/>
</dbReference>
<evidence type="ECO:0000256" key="2">
    <source>
        <dbReference type="ARBA" id="ARBA00022801"/>
    </source>
</evidence>
<gene>
    <name evidence="6" type="ORF">KME07_24850</name>
</gene>
<dbReference type="SUPFAM" id="SSF56300">
    <property type="entry name" value="Metallo-dependent phosphatases"/>
    <property type="match status" value="1"/>
</dbReference>